<dbReference type="CDD" id="cd01948">
    <property type="entry name" value="EAL"/>
    <property type="match status" value="1"/>
</dbReference>
<dbReference type="InterPro" id="IPR035965">
    <property type="entry name" value="PAS-like_dom_sf"/>
</dbReference>
<dbReference type="Proteomes" id="UP000247602">
    <property type="component" value="Unassembled WGS sequence"/>
</dbReference>
<keyword evidence="1" id="KW-0472">Membrane</keyword>
<dbReference type="InterPro" id="IPR000160">
    <property type="entry name" value="GGDEF_dom"/>
</dbReference>
<evidence type="ECO:0000313" key="5">
    <source>
        <dbReference type="EMBL" id="MBB3677009.1"/>
    </source>
</evidence>
<dbReference type="PANTHER" id="PTHR44757:SF2">
    <property type="entry name" value="BIOFILM ARCHITECTURE MAINTENANCE PROTEIN MBAA"/>
    <property type="match status" value="1"/>
</dbReference>
<reference evidence="6 7" key="1">
    <citation type="submission" date="2018-06" db="EMBL/GenBank/DDBJ databases">
        <title>Draft genome sequence of Modestobacter versicolor CP153-2.</title>
        <authorList>
            <person name="Gundlapally S.R."/>
        </authorList>
    </citation>
    <scope>NUCLEOTIDE SEQUENCE [LARGE SCALE GENOMIC DNA]</scope>
    <source>
        <strain evidence="6 7">CP153-2</strain>
    </source>
</reference>
<feature type="transmembrane region" description="Helical" evidence="1">
    <location>
        <begin position="167"/>
        <end position="189"/>
    </location>
</feature>
<reference evidence="5 8" key="2">
    <citation type="submission" date="2020-08" db="EMBL/GenBank/DDBJ databases">
        <title>Sequencing the genomes of 1000 actinobacteria strains.</title>
        <authorList>
            <person name="Klenk H.-P."/>
        </authorList>
    </citation>
    <scope>NUCLEOTIDE SEQUENCE [LARGE SCALE GENOMIC DNA]</scope>
    <source>
        <strain evidence="5 8">DSM 16678</strain>
    </source>
</reference>
<dbReference type="EMBL" id="QKNV01000015">
    <property type="protein sequence ID" value="PZA22946.1"/>
    <property type="molecule type" value="Genomic_DNA"/>
</dbReference>
<feature type="transmembrane region" description="Helical" evidence="1">
    <location>
        <begin position="289"/>
        <end position="307"/>
    </location>
</feature>
<dbReference type="PROSITE" id="PS50883">
    <property type="entry name" value="EAL"/>
    <property type="match status" value="1"/>
</dbReference>
<dbReference type="Gene3D" id="3.20.20.450">
    <property type="entry name" value="EAL domain"/>
    <property type="match status" value="1"/>
</dbReference>
<dbReference type="SMART" id="SM00091">
    <property type="entry name" value="PAS"/>
    <property type="match status" value="1"/>
</dbReference>
<dbReference type="InterPro" id="IPR029787">
    <property type="entry name" value="Nucleotide_cyclase"/>
</dbReference>
<accession>A0A323VIV5</accession>
<feature type="transmembrane region" description="Helical" evidence="1">
    <location>
        <begin position="99"/>
        <end position="117"/>
    </location>
</feature>
<evidence type="ECO:0000259" key="4">
    <source>
        <dbReference type="PROSITE" id="PS50887"/>
    </source>
</evidence>
<keyword evidence="1" id="KW-0812">Transmembrane</keyword>
<feature type="domain" description="PAS" evidence="2">
    <location>
        <begin position="323"/>
        <end position="392"/>
    </location>
</feature>
<dbReference type="NCBIfam" id="TIGR00254">
    <property type="entry name" value="GGDEF"/>
    <property type="match status" value="1"/>
</dbReference>
<feature type="transmembrane region" description="Helical" evidence="1">
    <location>
        <begin position="257"/>
        <end position="283"/>
    </location>
</feature>
<protein>
    <submittedName>
        <fullName evidence="5">Diguanylate cyclase (GGDEF)-like protein</fullName>
    </submittedName>
</protein>
<feature type="transmembrane region" description="Helical" evidence="1">
    <location>
        <begin position="196"/>
        <end position="217"/>
    </location>
</feature>
<dbReference type="CDD" id="cd01949">
    <property type="entry name" value="GGDEF"/>
    <property type="match status" value="1"/>
</dbReference>
<dbReference type="SUPFAM" id="SSF55073">
    <property type="entry name" value="Nucleotide cyclase"/>
    <property type="match status" value="1"/>
</dbReference>
<evidence type="ECO:0000259" key="3">
    <source>
        <dbReference type="PROSITE" id="PS50883"/>
    </source>
</evidence>
<proteinExistence type="predicted"/>
<name>A0A323VIV5_9ACTN</name>
<comment type="caution">
    <text evidence="6">The sequence shown here is derived from an EMBL/GenBank/DDBJ whole genome shotgun (WGS) entry which is preliminary data.</text>
</comment>
<keyword evidence="1" id="KW-1133">Transmembrane helix</keyword>
<keyword evidence="7" id="KW-1185">Reference proteome</keyword>
<dbReference type="SMART" id="SM00052">
    <property type="entry name" value="EAL"/>
    <property type="match status" value="1"/>
</dbReference>
<dbReference type="SUPFAM" id="SSF55785">
    <property type="entry name" value="PYP-like sensor domain (PAS domain)"/>
    <property type="match status" value="1"/>
</dbReference>
<evidence type="ECO:0000313" key="8">
    <source>
        <dbReference type="Proteomes" id="UP000580718"/>
    </source>
</evidence>
<evidence type="ECO:0000313" key="6">
    <source>
        <dbReference type="EMBL" id="PZA22946.1"/>
    </source>
</evidence>
<dbReference type="InterPro" id="IPR000014">
    <property type="entry name" value="PAS"/>
</dbReference>
<feature type="transmembrane region" description="Helical" evidence="1">
    <location>
        <begin position="35"/>
        <end position="52"/>
    </location>
</feature>
<dbReference type="PANTHER" id="PTHR44757">
    <property type="entry name" value="DIGUANYLATE CYCLASE DGCP"/>
    <property type="match status" value="1"/>
</dbReference>
<dbReference type="Proteomes" id="UP000580718">
    <property type="component" value="Unassembled WGS sequence"/>
</dbReference>
<feature type="domain" description="EAL" evidence="3">
    <location>
        <begin position="605"/>
        <end position="855"/>
    </location>
</feature>
<feature type="transmembrane region" description="Helical" evidence="1">
    <location>
        <begin position="64"/>
        <end position="87"/>
    </location>
</feature>
<dbReference type="Gene3D" id="3.30.450.20">
    <property type="entry name" value="PAS domain"/>
    <property type="match status" value="1"/>
</dbReference>
<dbReference type="Pfam" id="PF00990">
    <property type="entry name" value="GGDEF"/>
    <property type="match status" value="1"/>
</dbReference>
<dbReference type="PROSITE" id="PS50112">
    <property type="entry name" value="PAS"/>
    <property type="match status" value="1"/>
</dbReference>
<gene>
    <name evidence="6" type="ORF">DMO24_02330</name>
    <name evidence="5" type="ORF">FHX36_002744</name>
</gene>
<dbReference type="SMART" id="SM00267">
    <property type="entry name" value="GGDEF"/>
    <property type="match status" value="1"/>
</dbReference>
<dbReference type="Pfam" id="PF13188">
    <property type="entry name" value="PAS_8"/>
    <property type="match status" value="1"/>
</dbReference>
<evidence type="ECO:0000256" key="1">
    <source>
        <dbReference type="SAM" id="Phobius"/>
    </source>
</evidence>
<feature type="domain" description="GGDEF" evidence="4">
    <location>
        <begin position="471"/>
        <end position="600"/>
    </location>
</feature>
<dbReference type="CDD" id="cd00130">
    <property type="entry name" value="PAS"/>
    <property type="match status" value="1"/>
</dbReference>
<feature type="transmembrane region" description="Helical" evidence="1">
    <location>
        <begin position="124"/>
        <end position="147"/>
    </location>
</feature>
<organism evidence="6 7">
    <name type="scientific">Modestobacter versicolor</name>
    <dbReference type="NCBI Taxonomy" id="429133"/>
    <lineage>
        <taxon>Bacteria</taxon>
        <taxon>Bacillati</taxon>
        <taxon>Actinomycetota</taxon>
        <taxon>Actinomycetes</taxon>
        <taxon>Geodermatophilales</taxon>
        <taxon>Geodermatophilaceae</taxon>
        <taxon>Modestobacter</taxon>
    </lineage>
</organism>
<evidence type="ECO:0000313" key="7">
    <source>
        <dbReference type="Proteomes" id="UP000247602"/>
    </source>
</evidence>
<dbReference type="OrthoDB" id="5179666at2"/>
<sequence length="871" mass="91257">MTGPGRRPLLVLVLAGLAGLAVTVPLSPEGTFPQWDNLVLAAVALTCSWRVSRRVRLLAPGDRRPWQVLGTSGLVFALASLLTGTGLGGSFGDLSLGDALLVVSVLGPTVSCALLAGRSHGTRWPVLALDGLAVTVALVVITDVLVLHRAVASGAVSGPRQPLVLAYGLYPAVAVGLAGALCTVSTVALRRSASAMLVMTTLLGSASALLAVLMVVPDPRWEAAADVATVLAMVAGALAVELAPTRDRPGRTETAPAINAAGLAITLGAVFGVPVTLVVALLLDVRVPDGAIALCALLLVLLLLRMLDRIKVSGRIREDLLRSEEDFRGLVEASSDGVAIVDAALRLEFTSPAARSLLGVLDSHPHPVLLDLLHEEDRPRVRLELTGAVGEVTPALHLRVPSAEGGDPRELEVTHHERPGSGRRVLHLRDVTTRRRRERELERMAFTDHLTRLPNRAMLFQEMAALTAATGDRCLLVLDLDGFKAVNDSAGHEAGDLLLVEVARRLQGLLRTDDLVARLGGDEFAVLMAGDEESAVEAAQRVVEVLAQPYRVGDRTFSVGASVGLCRVHPGGGQLAFRQADAALGSAKQAGKGCWRVHTDDRVAQAAATSDVAAAMASGEVQLRFDLIANGDTGILSAVHAEPVWVHGDLGVLPAPELWAAAERQGQTSALQQWLITQACTDVAAIDDRLLVAVDLPAGLVHADELPGEVAAALATAGLAPHRLTLCFTEEVLQTSSAALIPALQTVHEAGIRLGLDDYGMGSTMWSVLARLPLDVVMVDVRNLASRGTTDRTLQLLGAIARSARTFDVDTVAKQVSSQEVLTELRTQGLVAVSGPVLPTGLVAPQVAALLRHPSSAVVAPITVPRPRAGV</sequence>
<dbReference type="AlphaFoldDB" id="A0A323VIV5"/>
<dbReference type="RefSeq" id="WP_110550735.1">
    <property type="nucleotide sequence ID" value="NZ_JACIBU010000001.1"/>
</dbReference>
<dbReference type="InterPro" id="IPR052155">
    <property type="entry name" value="Biofilm_reg_signaling"/>
</dbReference>
<dbReference type="Pfam" id="PF00563">
    <property type="entry name" value="EAL"/>
    <property type="match status" value="1"/>
</dbReference>
<dbReference type="Gene3D" id="3.30.70.270">
    <property type="match status" value="1"/>
</dbReference>
<dbReference type="EMBL" id="JACIBU010000001">
    <property type="protein sequence ID" value="MBB3677009.1"/>
    <property type="molecule type" value="Genomic_DNA"/>
</dbReference>
<dbReference type="PROSITE" id="PS50887">
    <property type="entry name" value="GGDEF"/>
    <property type="match status" value="1"/>
</dbReference>
<dbReference type="InterPro" id="IPR043128">
    <property type="entry name" value="Rev_trsase/Diguanyl_cyclase"/>
</dbReference>
<dbReference type="InterPro" id="IPR001633">
    <property type="entry name" value="EAL_dom"/>
</dbReference>
<evidence type="ECO:0000259" key="2">
    <source>
        <dbReference type="PROSITE" id="PS50112"/>
    </source>
</evidence>
<dbReference type="InterPro" id="IPR035919">
    <property type="entry name" value="EAL_sf"/>
</dbReference>
<dbReference type="SUPFAM" id="SSF141868">
    <property type="entry name" value="EAL domain-like"/>
    <property type="match status" value="1"/>
</dbReference>